<proteinExistence type="predicted"/>
<accession>A0A3M7T911</accession>
<organism evidence="1 2">
    <name type="scientific">Brachionus plicatilis</name>
    <name type="common">Marine rotifer</name>
    <name type="synonym">Brachionus muelleri</name>
    <dbReference type="NCBI Taxonomy" id="10195"/>
    <lineage>
        <taxon>Eukaryota</taxon>
        <taxon>Metazoa</taxon>
        <taxon>Spiralia</taxon>
        <taxon>Gnathifera</taxon>
        <taxon>Rotifera</taxon>
        <taxon>Eurotatoria</taxon>
        <taxon>Monogononta</taxon>
        <taxon>Pseudotrocha</taxon>
        <taxon>Ploima</taxon>
        <taxon>Brachionidae</taxon>
        <taxon>Brachionus</taxon>
    </lineage>
</organism>
<evidence type="ECO:0000313" key="1">
    <source>
        <dbReference type="EMBL" id="RNA44378.1"/>
    </source>
</evidence>
<comment type="caution">
    <text evidence="1">The sequence shown here is derived from an EMBL/GenBank/DDBJ whole genome shotgun (WGS) entry which is preliminary data.</text>
</comment>
<protein>
    <submittedName>
        <fullName evidence="1">Uncharacterized protein</fullName>
    </submittedName>
</protein>
<dbReference type="EMBL" id="REGN01000113">
    <property type="protein sequence ID" value="RNA44378.1"/>
    <property type="molecule type" value="Genomic_DNA"/>
</dbReference>
<evidence type="ECO:0000313" key="2">
    <source>
        <dbReference type="Proteomes" id="UP000276133"/>
    </source>
</evidence>
<keyword evidence="2" id="KW-1185">Reference proteome</keyword>
<name>A0A3M7T911_BRAPC</name>
<reference evidence="1 2" key="1">
    <citation type="journal article" date="2018" name="Sci. Rep.">
        <title>Genomic signatures of local adaptation to the degree of environmental predictability in rotifers.</title>
        <authorList>
            <person name="Franch-Gras L."/>
            <person name="Hahn C."/>
            <person name="Garcia-Roger E.M."/>
            <person name="Carmona M.J."/>
            <person name="Serra M."/>
            <person name="Gomez A."/>
        </authorList>
    </citation>
    <scope>NUCLEOTIDE SEQUENCE [LARGE SCALE GENOMIC DNA]</scope>
    <source>
        <strain evidence="1">HYR1</strain>
    </source>
</reference>
<dbReference type="AlphaFoldDB" id="A0A3M7T911"/>
<gene>
    <name evidence="1" type="ORF">BpHYR1_026182</name>
</gene>
<dbReference type="Proteomes" id="UP000276133">
    <property type="component" value="Unassembled WGS sequence"/>
</dbReference>
<sequence>MDGINQKLPFFSFSTVFDKTVSEILSNINNLNLPKAEYQIKGLSNLNILLNIHNVPVIKVRRSENFLQPFSRHILVNLKMKKKINLNMNECLLFLFYYKSPLNLKEMLKKNDSRNLNYNLRNSNNLIEPMAKWKCEINVELVVKFFQITILIEYKIFRQNKI</sequence>